<dbReference type="GO" id="GO:0016887">
    <property type="term" value="F:ATP hydrolysis activity"/>
    <property type="evidence" value="ECO:0007669"/>
    <property type="project" value="InterPro"/>
</dbReference>
<feature type="region of interest" description="Disordered" evidence="1">
    <location>
        <begin position="32"/>
        <end position="63"/>
    </location>
</feature>
<sequence>MDPLGHLSRSGLAHHIAMRRATADRYARRLAERLESMPPGDSEDEESYNSERSEPNPLAHRTSMLDLYAVPDATKQAKPKEEKLDPKLVGMSVGFKNLYAGKEDRRGRFQWQETIPEDLVPPAENAETQKWAFIARYVKVYGDPRRTLALHSIVIQSPLLKKVLEEVLADYPNVTVGLQRLEFSGKFECLIHRFPELDSTIEKLQALLKHEEEGTERLNSATKDSDKTSPTNGVSEQHQKKDAALSNSKSLVPEVSPTNSKDPEQTSETPAEASEEGSKDETASSSLPSETELSLKHTQILRDLLYDEFQVLIESSRDMKVQGVMTYEALWTIYEPGTMVYVREEGQDRVFNMISSKYGVDKDNKPVFSLKIRFIDFDGTKFGWSNARINVPEFQGTCPIASLAAYPIEYHADEATLRKTLIGRGSAIETLVGTHYRAYDGIGHKLDMYGQKERHSVKGRIIVDTVGWNRYMPNQAVYVSALGTKGTDRTIHNSRQLFLPAFGEPLDEGCGGGMPLDGHFGEEEDLKKLPPLTDEQKILCTHLIRGYALKEKLWLNLFVGSVQDVTFNKEAFDSLVLPEDTKELILGFTCTQQATRMAYDDVIQGKGRGIILLLCGPPGVGKTLTAESVAEHMEVPLFVMSAGDLGMDSKHIEARLLSVLGMCTRWNAILLMDEADIFLEERSRHEVERNKLVSIFLRVLEYHEGIMFLTTNRVSTFDPAFQSRIHVSIDYPELSPESRRKIWENFLGRHNDAQAAARLTPPKNPSSSIKSASEAIGDKDDETTKAKHEALTQPHAITTQEIRQLSLIKINGRQIKNMLKTAQLLANRKVEPLAHKHIKIVLDATQHLHKAKQVSEDTRSSIFN</sequence>
<dbReference type="AlphaFoldDB" id="A0A9N8KAZ7"/>
<dbReference type="InterPro" id="IPR003959">
    <property type="entry name" value="ATPase_AAA_core"/>
</dbReference>
<dbReference type="CDD" id="cd19481">
    <property type="entry name" value="RecA-like_protease"/>
    <property type="match status" value="1"/>
</dbReference>
<proteinExistence type="predicted"/>
<dbReference type="OrthoDB" id="10042665at2759"/>
<reference evidence="3" key="1">
    <citation type="submission" date="2020-06" db="EMBL/GenBank/DDBJ databases">
        <authorList>
            <person name="Onetto C."/>
        </authorList>
    </citation>
    <scope>NUCLEOTIDE SEQUENCE</scope>
</reference>
<feature type="domain" description="AAA+ ATPase" evidence="2">
    <location>
        <begin position="608"/>
        <end position="733"/>
    </location>
</feature>
<dbReference type="GO" id="GO:0005524">
    <property type="term" value="F:ATP binding"/>
    <property type="evidence" value="ECO:0007669"/>
    <property type="project" value="InterPro"/>
</dbReference>
<dbReference type="InterPro" id="IPR054289">
    <property type="entry name" value="DUF7025"/>
</dbReference>
<dbReference type="EMBL" id="CAINUL010000002">
    <property type="protein sequence ID" value="CAD0108363.1"/>
    <property type="molecule type" value="Genomic_DNA"/>
</dbReference>
<dbReference type="InterPro" id="IPR003593">
    <property type="entry name" value="AAA+_ATPase"/>
</dbReference>
<dbReference type="PANTHER" id="PTHR46411">
    <property type="entry name" value="FAMILY ATPASE, PUTATIVE-RELATED"/>
    <property type="match status" value="1"/>
</dbReference>
<dbReference type="SUPFAM" id="SSF52540">
    <property type="entry name" value="P-loop containing nucleoside triphosphate hydrolases"/>
    <property type="match status" value="1"/>
</dbReference>
<feature type="compositionally biased region" description="Low complexity" evidence="1">
    <location>
        <begin position="283"/>
        <end position="292"/>
    </location>
</feature>
<feature type="compositionally biased region" description="Polar residues" evidence="1">
    <location>
        <begin position="245"/>
        <end position="260"/>
    </location>
</feature>
<dbReference type="Proteomes" id="UP000745764">
    <property type="component" value="Unassembled WGS sequence"/>
</dbReference>
<feature type="compositionally biased region" description="Polar residues" evidence="1">
    <location>
        <begin position="217"/>
        <end position="236"/>
    </location>
</feature>
<dbReference type="SMART" id="SM00382">
    <property type="entry name" value="AAA"/>
    <property type="match status" value="1"/>
</dbReference>
<feature type="region of interest" description="Disordered" evidence="1">
    <location>
        <begin position="757"/>
        <end position="786"/>
    </location>
</feature>
<keyword evidence="4" id="KW-1185">Reference proteome</keyword>
<gene>
    <name evidence="3" type="ORF">AWRI4620_LOCUS2618</name>
</gene>
<dbReference type="PANTHER" id="PTHR46411:SF3">
    <property type="entry name" value="AAA+ ATPASE DOMAIN-CONTAINING PROTEIN"/>
    <property type="match status" value="1"/>
</dbReference>
<dbReference type="InterPro" id="IPR027417">
    <property type="entry name" value="P-loop_NTPase"/>
</dbReference>
<name>A0A9N8KAZ7_9PEZI</name>
<evidence type="ECO:0000313" key="4">
    <source>
        <dbReference type="Proteomes" id="UP000745764"/>
    </source>
</evidence>
<feature type="compositionally biased region" description="Basic and acidic residues" evidence="1">
    <location>
        <begin position="776"/>
        <end position="786"/>
    </location>
</feature>
<accession>A0A9N8KAZ7</accession>
<protein>
    <recommendedName>
        <fullName evidence="2">AAA+ ATPase domain-containing protein</fullName>
    </recommendedName>
</protein>
<evidence type="ECO:0000259" key="2">
    <source>
        <dbReference type="SMART" id="SM00382"/>
    </source>
</evidence>
<comment type="caution">
    <text evidence="3">The sequence shown here is derived from an EMBL/GenBank/DDBJ whole genome shotgun (WGS) entry which is preliminary data.</text>
</comment>
<dbReference type="Gene3D" id="3.40.50.300">
    <property type="entry name" value="P-loop containing nucleotide triphosphate hydrolases"/>
    <property type="match status" value="1"/>
</dbReference>
<evidence type="ECO:0000256" key="1">
    <source>
        <dbReference type="SAM" id="MobiDB-lite"/>
    </source>
</evidence>
<organism evidence="3 4">
    <name type="scientific">Aureobasidium uvarum</name>
    <dbReference type="NCBI Taxonomy" id="2773716"/>
    <lineage>
        <taxon>Eukaryota</taxon>
        <taxon>Fungi</taxon>
        <taxon>Dikarya</taxon>
        <taxon>Ascomycota</taxon>
        <taxon>Pezizomycotina</taxon>
        <taxon>Dothideomycetes</taxon>
        <taxon>Dothideomycetidae</taxon>
        <taxon>Dothideales</taxon>
        <taxon>Saccotheciaceae</taxon>
        <taxon>Aureobasidium</taxon>
    </lineage>
</organism>
<dbReference type="Pfam" id="PF00004">
    <property type="entry name" value="AAA"/>
    <property type="match status" value="1"/>
</dbReference>
<evidence type="ECO:0000313" key="3">
    <source>
        <dbReference type="EMBL" id="CAD0108363.1"/>
    </source>
</evidence>
<feature type="region of interest" description="Disordered" evidence="1">
    <location>
        <begin position="212"/>
        <end position="292"/>
    </location>
</feature>
<dbReference type="Pfam" id="PF22942">
    <property type="entry name" value="DUF7025"/>
    <property type="match status" value="1"/>
</dbReference>